<gene>
    <name evidence="2" type="ORF">GS597_17995</name>
</gene>
<accession>A0A8K2A9K6</accession>
<protein>
    <submittedName>
        <fullName evidence="2">Uncharacterized protein</fullName>
    </submittedName>
</protein>
<sequence length="221" mass="24231">MAPDTPPGSFVDKLLALRGHYQSLVATHEYQANHAREQLNHINALLVEQWVPTELTPSAEVPLKKPEPLSLQGTLPANPRSLEAQVSASESLQPQPLPTPEPTPQSTQKKRAGAKRPKPTSSQTPPSPPTQDPKIILPMRPAYVGLSKIDAVAKVMQERAGKILHVDDIIFELFGELDAADLKAERVRTKNVMIRGVNVGRWVKVKNVPSSYVVDTVLEEA</sequence>
<organism evidence="2 3">
    <name type="scientific">Petrachloros mirabilis ULC683</name>
    <dbReference type="NCBI Taxonomy" id="2781853"/>
    <lineage>
        <taxon>Bacteria</taxon>
        <taxon>Bacillati</taxon>
        <taxon>Cyanobacteriota</taxon>
        <taxon>Cyanophyceae</taxon>
        <taxon>Synechococcales</taxon>
        <taxon>Petrachlorosaceae</taxon>
        <taxon>Petrachloros</taxon>
        <taxon>Petrachloros mirabilis</taxon>
    </lineage>
</organism>
<evidence type="ECO:0000313" key="2">
    <source>
        <dbReference type="EMBL" id="NCJ08364.1"/>
    </source>
</evidence>
<dbReference type="EMBL" id="WVIC01000049">
    <property type="protein sequence ID" value="NCJ08364.1"/>
    <property type="molecule type" value="Genomic_DNA"/>
</dbReference>
<dbReference type="Proteomes" id="UP000607397">
    <property type="component" value="Unassembled WGS sequence"/>
</dbReference>
<feature type="region of interest" description="Disordered" evidence="1">
    <location>
        <begin position="82"/>
        <end position="135"/>
    </location>
</feature>
<evidence type="ECO:0000256" key="1">
    <source>
        <dbReference type="SAM" id="MobiDB-lite"/>
    </source>
</evidence>
<dbReference type="AlphaFoldDB" id="A0A8K2A9K6"/>
<feature type="compositionally biased region" description="Basic residues" evidence="1">
    <location>
        <begin position="108"/>
        <end position="118"/>
    </location>
</feature>
<dbReference type="RefSeq" id="WP_161826834.1">
    <property type="nucleotide sequence ID" value="NZ_WVIC01000049.1"/>
</dbReference>
<keyword evidence="3" id="KW-1185">Reference proteome</keyword>
<comment type="caution">
    <text evidence="2">The sequence shown here is derived from an EMBL/GenBank/DDBJ whole genome shotgun (WGS) entry which is preliminary data.</text>
</comment>
<proteinExistence type="predicted"/>
<reference evidence="2" key="1">
    <citation type="submission" date="2019-12" db="EMBL/GenBank/DDBJ databases">
        <title>High-Quality draft genome sequences of three cyanobacteria isolated from the limestone walls of the Old Cathedral of Coimbra.</title>
        <authorList>
            <person name="Tiago I."/>
            <person name="Soares F."/>
            <person name="Portugal A."/>
        </authorList>
    </citation>
    <scope>NUCLEOTIDE SEQUENCE [LARGE SCALE GENOMIC DNA]</scope>
    <source>
        <strain evidence="2">C</strain>
    </source>
</reference>
<evidence type="ECO:0000313" key="3">
    <source>
        <dbReference type="Proteomes" id="UP000607397"/>
    </source>
</evidence>
<name>A0A8K2A9K6_9CYAN</name>